<evidence type="ECO:0008006" key="5">
    <source>
        <dbReference type="Google" id="ProtNLM"/>
    </source>
</evidence>
<protein>
    <recommendedName>
        <fullName evidence="5">Secreted protein</fullName>
    </recommendedName>
</protein>
<feature type="chain" id="PRO_5043551116" description="Secreted protein" evidence="2">
    <location>
        <begin position="23"/>
        <end position="111"/>
    </location>
</feature>
<feature type="signal peptide" evidence="2">
    <location>
        <begin position="1"/>
        <end position="22"/>
    </location>
</feature>
<dbReference type="AlphaFoldDB" id="A0AAV3YDJ5"/>
<dbReference type="Proteomes" id="UP000735302">
    <property type="component" value="Unassembled WGS sequence"/>
</dbReference>
<comment type="caution">
    <text evidence="3">The sequence shown here is derived from an EMBL/GenBank/DDBJ whole genome shotgun (WGS) entry which is preliminary data.</text>
</comment>
<evidence type="ECO:0000313" key="3">
    <source>
        <dbReference type="EMBL" id="GFN80956.1"/>
    </source>
</evidence>
<dbReference type="EMBL" id="BLXT01000876">
    <property type="protein sequence ID" value="GFN80956.1"/>
    <property type="molecule type" value="Genomic_DNA"/>
</dbReference>
<feature type="region of interest" description="Disordered" evidence="1">
    <location>
        <begin position="24"/>
        <end position="49"/>
    </location>
</feature>
<keyword evidence="4" id="KW-1185">Reference proteome</keyword>
<gene>
    <name evidence="3" type="ORF">PoB_000746200</name>
</gene>
<sequence length="111" mass="12417">MTIMMLLLLLLLMVMVVVVVVANGGDRDSGGDGDDDDEDDNDDDDDDDVSSNCLILNGIGDTSISKRRACAGQQRNRIELNYWAHRLMETKATKHRQTQKISIEMNFSDLQ</sequence>
<evidence type="ECO:0000313" key="4">
    <source>
        <dbReference type="Proteomes" id="UP000735302"/>
    </source>
</evidence>
<keyword evidence="2" id="KW-0732">Signal</keyword>
<reference evidence="3 4" key="1">
    <citation type="journal article" date="2021" name="Elife">
        <title>Chloroplast acquisition without the gene transfer in kleptoplastic sea slugs, Plakobranchus ocellatus.</title>
        <authorList>
            <person name="Maeda T."/>
            <person name="Takahashi S."/>
            <person name="Yoshida T."/>
            <person name="Shimamura S."/>
            <person name="Takaki Y."/>
            <person name="Nagai Y."/>
            <person name="Toyoda A."/>
            <person name="Suzuki Y."/>
            <person name="Arimoto A."/>
            <person name="Ishii H."/>
            <person name="Satoh N."/>
            <person name="Nishiyama T."/>
            <person name="Hasebe M."/>
            <person name="Maruyama T."/>
            <person name="Minagawa J."/>
            <person name="Obokata J."/>
            <person name="Shigenobu S."/>
        </authorList>
    </citation>
    <scope>NUCLEOTIDE SEQUENCE [LARGE SCALE GENOMIC DNA]</scope>
</reference>
<accession>A0AAV3YDJ5</accession>
<evidence type="ECO:0000256" key="2">
    <source>
        <dbReference type="SAM" id="SignalP"/>
    </source>
</evidence>
<feature type="compositionally biased region" description="Acidic residues" evidence="1">
    <location>
        <begin position="31"/>
        <end position="49"/>
    </location>
</feature>
<evidence type="ECO:0000256" key="1">
    <source>
        <dbReference type="SAM" id="MobiDB-lite"/>
    </source>
</evidence>
<name>A0AAV3YDJ5_9GAST</name>
<organism evidence="3 4">
    <name type="scientific">Plakobranchus ocellatus</name>
    <dbReference type="NCBI Taxonomy" id="259542"/>
    <lineage>
        <taxon>Eukaryota</taxon>
        <taxon>Metazoa</taxon>
        <taxon>Spiralia</taxon>
        <taxon>Lophotrochozoa</taxon>
        <taxon>Mollusca</taxon>
        <taxon>Gastropoda</taxon>
        <taxon>Heterobranchia</taxon>
        <taxon>Euthyneura</taxon>
        <taxon>Panpulmonata</taxon>
        <taxon>Sacoglossa</taxon>
        <taxon>Placobranchoidea</taxon>
        <taxon>Plakobranchidae</taxon>
        <taxon>Plakobranchus</taxon>
    </lineage>
</organism>
<proteinExistence type="predicted"/>